<evidence type="ECO:0000256" key="1">
    <source>
        <dbReference type="SAM" id="Coils"/>
    </source>
</evidence>
<dbReference type="InterPro" id="IPR035948">
    <property type="entry name" value="YwqG-like_sf"/>
</dbReference>
<evidence type="ECO:0000313" key="3">
    <source>
        <dbReference type="Proteomes" id="UP000193862"/>
    </source>
</evidence>
<dbReference type="EMBL" id="FWFS01000010">
    <property type="protein sequence ID" value="SLN59585.1"/>
    <property type="molecule type" value="Genomic_DNA"/>
</dbReference>
<dbReference type="AlphaFoldDB" id="A0A1Y5TAL2"/>
<feature type="coiled-coil region" evidence="1">
    <location>
        <begin position="299"/>
        <end position="330"/>
    </location>
</feature>
<keyword evidence="3" id="KW-1185">Reference proteome</keyword>
<organism evidence="2 3">
    <name type="scientific">Aquimixticola soesokkakensis</name>
    <dbReference type="NCBI Taxonomy" id="1519096"/>
    <lineage>
        <taxon>Bacteria</taxon>
        <taxon>Pseudomonadati</taxon>
        <taxon>Pseudomonadota</taxon>
        <taxon>Alphaproteobacteria</taxon>
        <taxon>Rhodobacterales</taxon>
        <taxon>Paracoccaceae</taxon>
        <taxon>Aquimixticola</taxon>
    </lineage>
</organism>
<dbReference type="SUPFAM" id="SSF103032">
    <property type="entry name" value="Hypothetical protein YwqG"/>
    <property type="match status" value="1"/>
</dbReference>
<dbReference type="InterPro" id="IPR015315">
    <property type="entry name" value="DUF1963"/>
</dbReference>
<name>A0A1Y5TAL2_9RHOB</name>
<proteinExistence type="predicted"/>
<gene>
    <name evidence="2" type="ORF">AQS8620_02661</name>
</gene>
<keyword evidence="1" id="KW-0175">Coiled coil</keyword>
<dbReference type="Proteomes" id="UP000193862">
    <property type="component" value="Unassembled WGS sequence"/>
</dbReference>
<accession>A0A1Y5TAL2</accession>
<dbReference type="Gene3D" id="2.30.320.10">
    <property type="entry name" value="YwqG-like"/>
    <property type="match status" value="1"/>
</dbReference>
<sequence length="519" mass="58149">MIVAGVPWLGLSLAKPGWNALSQTLPEEFANLPLALALTICGMMLATLGKMIERRAVAPSPPIDPLDFRHPEVRRRWHEAGERLLTAEKEALGDHFGRSQERVALRPCWPQRETDSWVGGLPLLPENMDWPVLEGQSASFLAQISLSGMPDGLWQGAGPRKGWLVFFAHPETCVLVAVRHVYGNVAERPQPADVVHNWHWIMEPEGLKAALGKAGQVPPRWYLERAPSGSLGAVEDMVDCDPAHWDDEAGNYVWEPTWTSERSDVMNEAILHEDIAYGVDWDSLTARLAIWWNRVGDRADELSRQLKNRKQRLGDLRARYRAELAALSENPQTERATYAEFRTRYTAAKKKFDQETVLLQGEAAQIERALQGAEAVAAEAKAQAAKFPFSPERGRALKTALDELYDKAALFEREDFKLFMENYARHLYCRNSATIPDLLLNLYGPLWETQCRETVIFIGLNAEGTDGLQGSARLIDIPSHPLAGLAFGDESRFYVDLKLEDLVQAKWQNSVSLDTHGGV</sequence>
<dbReference type="Pfam" id="PF09234">
    <property type="entry name" value="DUF1963"/>
    <property type="match status" value="1"/>
</dbReference>
<reference evidence="2 3" key="1">
    <citation type="submission" date="2017-03" db="EMBL/GenBank/DDBJ databases">
        <authorList>
            <person name="Afonso C.L."/>
            <person name="Miller P.J."/>
            <person name="Scott M.A."/>
            <person name="Spackman E."/>
            <person name="Goraichik I."/>
            <person name="Dimitrov K.M."/>
            <person name="Suarez D.L."/>
            <person name="Swayne D.E."/>
        </authorList>
    </citation>
    <scope>NUCLEOTIDE SEQUENCE [LARGE SCALE GENOMIC DNA]</scope>
    <source>
        <strain evidence="2 3">CECT 8620</strain>
    </source>
</reference>
<protein>
    <submittedName>
        <fullName evidence="2">Uncharacterized protein</fullName>
    </submittedName>
</protein>
<evidence type="ECO:0000313" key="2">
    <source>
        <dbReference type="EMBL" id="SLN59585.1"/>
    </source>
</evidence>